<evidence type="ECO:0000256" key="3">
    <source>
        <dbReference type="ARBA" id="ARBA00022840"/>
    </source>
</evidence>
<dbReference type="InterPro" id="IPR014015">
    <property type="entry name" value="Helicase_SF3_DNA-vir"/>
</dbReference>
<dbReference type="InterPro" id="IPR014818">
    <property type="entry name" value="Phage/plasmid_primase_P4_C"/>
</dbReference>
<dbReference type="InterPro" id="IPR051620">
    <property type="entry name" value="ORF904-like_C"/>
</dbReference>
<dbReference type="GO" id="GO:0016817">
    <property type="term" value="F:hydrolase activity, acting on acid anhydrides"/>
    <property type="evidence" value="ECO:0007669"/>
    <property type="project" value="InterPro"/>
</dbReference>
<evidence type="ECO:0000313" key="5">
    <source>
        <dbReference type="EMBL" id="QHT27845.1"/>
    </source>
</evidence>
<dbReference type="Pfam" id="PF08707">
    <property type="entry name" value="PriCT_2"/>
    <property type="match status" value="1"/>
</dbReference>
<proteinExistence type="predicted"/>
<evidence type="ECO:0000256" key="1">
    <source>
        <dbReference type="ARBA" id="ARBA00022741"/>
    </source>
</evidence>
<dbReference type="PROSITE" id="PS51206">
    <property type="entry name" value="SF3_HELICASE_1"/>
    <property type="match status" value="1"/>
</dbReference>
<dbReference type="Pfam" id="PF23162">
    <property type="entry name" value="AEP_C962R"/>
    <property type="match status" value="1"/>
</dbReference>
<sequence length="1038" mass="121134">MSNPKNKLEKFLSKRKVFDSSKANIISIPGPNFSNGKYFIKSEKDFESFLKLYNDCCFNLNIETYFLETPFNIDKLVGFDDTYRDHNVIKIDLDFKYNYNHKLELSDKDTLLKHKYTESHMKKIINIYINCLKKYVNLNEHITFPNENSFVIESMEFVLLERETAYIHTRKDSKIVKDGIHIICPTFVFPVVILHKVRQDMLKNERFIEIINEIDQLNKIEDVLDASVISTNAWFLYGSGKPYSKPYEISQVFKFKQSSISDINSLVENNIISNTQNIKFVKRKELELKNYIKNKVSLIHKLSNFGIKQVVPPINETILVNLQSEINVSSQSSQQQKFDKVLGITRELNATPRNLKKPESTSITLDFLHKVLSCIDSNRASNYDDWWKIGQALYNIDWNKGFFAFIEFSKKGKNKYDEEGCKNIWRLFERNYINNKYQFNIKYLKELAFLDNKKDFIRISELISLEILTGIIDVFKQPIYKDRIGDSTLSKEIKKIIDNESHINFVSIENNQWYYYENHKWVVDTEGNKIKMYLKDKILLIFKKFYNNCRENIKSTKDEINKITAFETTQQHNPISSMDDLLNSNTTELSNNISTLEKGRKTVQELKLNQSDLEDSIDIAKNLVIYLENSTKRTTLVKELATEFYDPDFYKLLDSNPNVFHCNNGIFDFETCTFRDGVPDDMISISSKNNYITDEVRFSDPEYQKYDTELNEFLDKLFPNSEMKEYMMNIWALSLSGKTYIQTFNVCTGSGSNGKSVNFELLSEVFGEYYCVASPALLTKSRSDANAASPAVAVLLGKRIVCSEEPDEGESIKTGVMKEAVSGTQLSCRELHKPQKTFTPQYMLFFNCNDKPEIGSTDEGTWRRIRVSPYISKFCDYSDVRLDNPTKYKNHFVKDYSVKTKFGNWKEVFLNELIIRFKKLKKNDFKIPLPKIVKNAIDEYKSGYNIYEGFKKDCLIKTAGERLTIGEAFDTFKQYADQCNHKIRNINRNTFQTEMIRVLCKLKGGSNKYWKDWTVIENYGDDDEDDDELNDSESDIES</sequence>
<dbReference type="Pfam" id="PF08706">
    <property type="entry name" value="D5_N"/>
    <property type="match status" value="1"/>
</dbReference>
<name>A0A6C0EKF0_9ZZZZ</name>
<dbReference type="InterPro" id="IPR006500">
    <property type="entry name" value="Helicase_put_C_phage/plasmid"/>
</dbReference>
<dbReference type="PANTHER" id="PTHR35372:SF2">
    <property type="entry name" value="SF3 HELICASE DOMAIN-CONTAINING PROTEIN"/>
    <property type="match status" value="1"/>
</dbReference>
<accession>A0A6C0EKF0</accession>
<evidence type="ECO:0000259" key="4">
    <source>
        <dbReference type="PROSITE" id="PS51206"/>
    </source>
</evidence>
<keyword evidence="2" id="KW-0378">Hydrolase</keyword>
<keyword evidence="3" id="KW-0067">ATP-binding</keyword>
<dbReference type="EMBL" id="MN738843">
    <property type="protein sequence ID" value="QHT27845.1"/>
    <property type="molecule type" value="Genomic_DNA"/>
</dbReference>
<evidence type="ECO:0000256" key="2">
    <source>
        <dbReference type="ARBA" id="ARBA00022801"/>
    </source>
</evidence>
<organism evidence="5">
    <name type="scientific">viral metagenome</name>
    <dbReference type="NCBI Taxonomy" id="1070528"/>
    <lineage>
        <taxon>unclassified sequences</taxon>
        <taxon>metagenomes</taxon>
        <taxon>organismal metagenomes</taxon>
    </lineage>
</organism>
<dbReference type="PANTHER" id="PTHR35372">
    <property type="entry name" value="ATP BINDING PROTEIN-RELATED"/>
    <property type="match status" value="1"/>
</dbReference>
<dbReference type="NCBIfam" id="TIGR01613">
    <property type="entry name" value="primase_Cterm"/>
    <property type="match status" value="1"/>
</dbReference>
<keyword evidence="1" id="KW-0547">Nucleotide-binding</keyword>
<dbReference type="InterPro" id="IPR056443">
    <property type="entry name" value="AEP_C962R"/>
</dbReference>
<dbReference type="GO" id="GO:0005524">
    <property type="term" value="F:ATP binding"/>
    <property type="evidence" value="ECO:0007669"/>
    <property type="project" value="UniProtKB-KW"/>
</dbReference>
<dbReference type="InterPro" id="IPR045455">
    <property type="entry name" value="NrS-1_pol-like_helicase"/>
</dbReference>
<dbReference type="Pfam" id="PF19263">
    <property type="entry name" value="DUF5906"/>
    <property type="match status" value="1"/>
</dbReference>
<feature type="domain" description="SF3 helicase" evidence="4">
    <location>
        <begin position="722"/>
        <end position="930"/>
    </location>
</feature>
<protein>
    <recommendedName>
        <fullName evidence="4">SF3 helicase domain-containing protein</fullName>
    </recommendedName>
</protein>
<reference evidence="5" key="1">
    <citation type="journal article" date="2020" name="Nature">
        <title>Giant virus diversity and host interactions through global metagenomics.</title>
        <authorList>
            <person name="Schulz F."/>
            <person name="Roux S."/>
            <person name="Paez-Espino D."/>
            <person name="Jungbluth S."/>
            <person name="Walsh D.A."/>
            <person name="Denef V.J."/>
            <person name="McMahon K.D."/>
            <person name="Konstantinidis K.T."/>
            <person name="Eloe-Fadrosh E.A."/>
            <person name="Kyrpides N.C."/>
            <person name="Woyke T."/>
        </authorList>
    </citation>
    <scope>NUCLEOTIDE SEQUENCE</scope>
    <source>
        <strain evidence="5">GVMAG-M-3300000115-19</strain>
    </source>
</reference>
<dbReference type="AlphaFoldDB" id="A0A6C0EKF0"/>
<dbReference type="InterPro" id="IPR014819">
    <property type="entry name" value="PriCT_2"/>
</dbReference>